<evidence type="ECO:0000313" key="16">
    <source>
        <dbReference type="EMBL" id="KAK9760943.1"/>
    </source>
</evidence>
<evidence type="ECO:0000256" key="13">
    <source>
        <dbReference type="ARBA" id="ARBA00023136"/>
    </source>
</evidence>
<evidence type="ECO:0000256" key="14">
    <source>
        <dbReference type="ARBA" id="ARBA00023315"/>
    </source>
</evidence>
<organism evidence="16 17">
    <name type="scientific">Basidiobolus ranarum</name>
    <dbReference type="NCBI Taxonomy" id="34480"/>
    <lineage>
        <taxon>Eukaryota</taxon>
        <taxon>Fungi</taxon>
        <taxon>Fungi incertae sedis</taxon>
        <taxon>Zoopagomycota</taxon>
        <taxon>Entomophthoromycotina</taxon>
        <taxon>Basidiobolomycetes</taxon>
        <taxon>Basidiobolales</taxon>
        <taxon>Basidiobolaceae</taxon>
        <taxon>Basidiobolus</taxon>
    </lineage>
</organism>
<comment type="catalytic activity">
    <reaction evidence="15">
        <text>an acyl-CoA + a 1,2-diacyl-sn-glycerol = a triacyl-sn-glycerol + CoA</text>
        <dbReference type="Rhea" id="RHEA:10868"/>
        <dbReference type="ChEBI" id="CHEBI:17815"/>
        <dbReference type="ChEBI" id="CHEBI:57287"/>
        <dbReference type="ChEBI" id="CHEBI:58342"/>
        <dbReference type="ChEBI" id="CHEBI:64615"/>
        <dbReference type="EC" id="2.3.1.20"/>
    </reaction>
</comment>
<evidence type="ECO:0000256" key="1">
    <source>
        <dbReference type="ARBA" id="ARBA00004477"/>
    </source>
</evidence>
<comment type="subcellular location">
    <subcellularLocation>
        <location evidence="1">Endoplasmic reticulum membrane</location>
        <topology evidence="1">Multi-pass membrane protein</topology>
    </subcellularLocation>
</comment>
<keyword evidence="6" id="KW-0444">Lipid biosynthesis</keyword>
<name>A0ABR2WHD7_9FUNG</name>
<reference evidence="16 17" key="1">
    <citation type="submission" date="2023-04" db="EMBL/GenBank/DDBJ databases">
        <title>Genome of Basidiobolus ranarum AG-B5.</title>
        <authorList>
            <person name="Stajich J.E."/>
            <person name="Carter-House D."/>
            <person name="Gryganskyi A."/>
        </authorList>
    </citation>
    <scope>NUCLEOTIDE SEQUENCE [LARGE SCALE GENOMIC DNA]</scope>
    <source>
        <strain evidence="16 17">AG-B5</strain>
    </source>
</reference>
<dbReference type="Pfam" id="PF03982">
    <property type="entry name" value="DAGAT"/>
    <property type="match status" value="1"/>
</dbReference>
<evidence type="ECO:0000256" key="3">
    <source>
        <dbReference type="ARBA" id="ARBA00005189"/>
    </source>
</evidence>
<evidence type="ECO:0000256" key="2">
    <source>
        <dbReference type="ARBA" id="ARBA00004771"/>
    </source>
</evidence>
<evidence type="ECO:0000256" key="11">
    <source>
        <dbReference type="ARBA" id="ARBA00022989"/>
    </source>
</evidence>
<dbReference type="InterPro" id="IPR007130">
    <property type="entry name" value="DAGAT"/>
</dbReference>
<comment type="pathway">
    <text evidence="2">Glycerolipid metabolism; triacylglycerol biosynthesis.</text>
</comment>
<dbReference type="Proteomes" id="UP001479436">
    <property type="component" value="Unassembled WGS sequence"/>
</dbReference>
<dbReference type="PANTHER" id="PTHR12317">
    <property type="entry name" value="DIACYLGLYCEROL O-ACYLTRANSFERASE"/>
    <property type="match status" value="1"/>
</dbReference>
<keyword evidence="17" id="KW-1185">Reference proteome</keyword>
<dbReference type="PANTHER" id="PTHR12317:SF0">
    <property type="entry name" value="ACYLTRANSFERASE"/>
    <property type="match status" value="1"/>
</dbReference>
<comment type="similarity">
    <text evidence="4">Belongs to the diacylglycerol acyltransferase family.</text>
</comment>
<evidence type="ECO:0000256" key="10">
    <source>
        <dbReference type="ARBA" id="ARBA00022824"/>
    </source>
</evidence>
<evidence type="ECO:0000256" key="7">
    <source>
        <dbReference type="ARBA" id="ARBA00022679"/>
    </source>
</evidence>
<keyword evidence="10" id="KW-0256">Endoplasmic reticulum</keyword>
<accession>A0ABR2WHD7</accession>
<evidence type="ECO:0000256" key="6">
    <source>
        <dbReference type="ARBA" id="ARBA00022516"/>
    </source>
</evidence>
<protein>
    <recommendedName>
        <fullName evidence="5">diacylglycerol O-acyltransferase</fullName>
        <ecNumber evidence="5">2.3.1.20</ecNumber>
    </recommendedName>
</protein>
<evidence type="ECO:0000256" key="5">
    <source>
        <dbReference type="ARBA" id="ARBA00013244"/>
    </source>
</evidence>
<keyword evidence="13" id="KW-0472">Membrane</keyword>
<dbReference type="GO" id="GO:0003846">
    <property type="term" value="F:2-acylglycerol O-acyltransferase activity"/>
    <property type="evidence" value="ECO:0007669"/>
    <property type="project" value="UniProtKB-EC"/>
</dbReference>
<keyword evidence="7 16" id="KW-0808">Transferase</keyword>
<dbReference type="EC" id="2.3.1.20" evidence="5"/>
<evidence type="ECO:0000256" key="8">
    <source>
        <dbReference type="ARBA" id="ARBA00022692"/>
    </source>
</evidence>
<keyword evidence="12" id="KW-0443">Lipid metabolism</keyword>
<evidence type="ECO:0000256" key="12">
    <source>
        <dbReference type="ARBA" id="ARBA00023098"/>
    </source>
</evidence>
<evidence type="ECO:0000256" key="15">
    <source>
        <dbReference type="ARBA" id="ARBA00048109"/>
    </source>
</evidence>
<comment type="pathway">
    <text evidence="3">Lipid metabolism.</text>
</comment>
<dbReference type="EMBL" id="JASJQH010001684">
    <property type="protein sequence ID" value="KAK9760943.1"/>
    <property type="molecule type" value="Genomic_DNA"/>
</dbReference>
<evidence type="ECO:0000256" key="4">
    <source>
        <dbReference type="ARBA" id="ARBA00005420"/>
    </source>
</evidence>
<keyword evidence="14 16" id="KW-0012">Acyltransferase</keyword>
<gene>
    <name evidence="16" type="primary">DGA1_3</name>
    <name evidence="16" type="ORF">K7432_014545</name>
</gene>
<comment type="caution">
    <text evidence="16">The sequence shown here is derived from an EMBL/GenBank/DDBJ whole genome shotgun (WGS) entry which is preliminary data.</text>
</comment>
<keyword evidence="8" id="KW-0812">Transmembrane</keyword>
<proteinExistence type="inferred from homology"/>
<keyword evidence="11" id="KW-1133">Transmembrane helix</keyword>
<sequence length="69" mass="8168">MYYWLLPRSHPIVCVVGKPIPVKQLKPEEITTEAIANLQKEYIQALQELFDRHKDKYAKDRKSDLEIVE</sequence>
<evidence type="ECO:0000256" key="9">
    <source>
        <dbReference type="ARBA" id="ARBA00022798"/>
    </source>
</evidence>
<evidence type="ECO:0000313" key="17">
    <source>
        <dbReference type="Proteomes" id="UP001479436"/>
    </source>
</evidence>
<keyword evidence="9" id="KW-0319">Glycerol metabolism</keyword>